<dbReference type="InterPro" id="IPR027417">
    <property type="entry name" value="P-loop_NTPase"/>
</dbReference>
<evidence type="ECO:0000313" key="5">
    <source>
        <dbReference type="EMBL" id="KAK7481184.1"/>
    </source>
</evidence>
<comment type="caution">
    <text evidence="5">The sequence shown here is derived from an EMBL/GenBank/DDBJ whole genome shotgun (WGS) entry which is preliminary data.</text>
</comment>
<dbReference type="SUPFAM" id="SSF52540">
    <property type="entry name" value="P-loop containing nucleoside triphosphate hydrolases"/>
    <property type="match status" value="1"/>
</dbReference>
<feature type="coiled-coil region" evidence="2">
    <location>
        <begin position="142"/>
        <end position="169"/>
    </location>
</feature>
<evidence type="ECO:0000256" key="1">
    <source>
        <dbReference type="ARBA" id="ARBA00022737"/>
    </source>
</evidence>
<feature type="domain" description="DUF4062" evidence="4">
    <location>
        <begin position="15"/>
        <end position="75"/>
    </location>
</feature>
<proteinExistence type="predicted"/>
<keyword evidence="6" id="KW-1185">Reference proteome</keyword>
<name>A0ABD0K2A5_9CAEN</name>
<dbReference type="PANTHER" id="PTHR19860:SF40">
    <property type="entry name" value="WD40 REPEAT-CONTAINING PROTEIN"/>
    <property type="match status" value="1"/>
</dbReference>
<evidence type="ECO:0000256" key="3">
    <source>
        <dbReference type="SAM" id="MobiDB-lite"/>
    </source>
</evidence>
<dbReference type="InterPro" id="IPR051191">
    <property type="entry name" value="DCAF12"/>
</dbReference>
<dbReference type="Proteomes" id="UP001519460">
    <property type="component" value="Unassembled WGS sequence"/>
</dbReference>
<dbReference type="Pfam" id="PF13271">
    <property type="entry name" value="DUF4062"/>
    <property type="match status" value="1"/>
</dbReference>
<feature type="compositionally biased region" description="Basic and acidic residues" evidence="3">
    <location>
        <begin position="311"/>
        <end position="324"/>
    </location>
</feature>
<dbReference type="PANTHER" id="PTHR19860">
    <property type="entry name" value="DDB1- AND CUL4-ASSOCIATED FACTOR 12-RELATED"/>
    <property type="match status" value="1"/>
</dbReference>
<feature type="compositionally biased region" description="Basic and acidic residues" evidence="3">
    <location>
        <begin position="223"/>
        <end position="238"/>
    </location>
</feature>
<sequence>MEEEREELTKKYFPQIQHKCAEMGLQFVAVDMRWGITTEASDNAQTVNICLREIDRSDMFVCFFGQRYGWHQSAGHTDGLLQQNIDSALGKYPWLDNYRDRSVTELELLHGHLNNPGVLPSCVLFRDKQYDDAMLSVRKEKAVSYTIENDEAQEKLDNLKKKALALYFDYPNPLEGARLMFEEVMKYLENKVLTQNVEMSKREREFAPHKAFMASRTSQYAGKPEDFDTLDQKLKPPDSDQPQESPHMLVLGPAGSGKSALICNWLQERVAKQPDVLVVPYFIGCAPSTRNPEELLGFVYTELEYQLGDVSKGDKNTDSGKDYGDCTGDTTKPPEKPESSGEGDRSKTPHAIPNGDGAAKDSKSSSDSSDGVKAKEPARPKGKELQRAILKQLERAVETGKTVLLVFDAVNRLVAPSKTSKHLYWLPEKLPQGVVCVVATDETDQATLDILLTQRKYSTLKLLPLDEAVQRDICVQTLNHSGKELSEQQLSTITKAQQTANPLFLKTVLAELSIFGSFRQLDSKIKSLISVASIKELLHNCLERLEADYNVKEYNGNLVGEILAALEVSREGLTETQIMNIFNIHSHTWSPLCFAMEYFTISHRGKLG</sequence>
<protein>
    <recommendedName>
        <fullName evidence="4">DUF4062 domain-containing protein</fullName>
    </recommendedName>
</protein>
<dbReference type="InterPro" id="IPR025139">
    <property type="entry name" value="DUF4062"/>
</dbReference>
<reference evidence="5 6" key="1">
    <citation type="journal article" date="2023" name="Sci. Data">
        <title>Genome assembly of the Korean intertidal mud-creeper Batillaria attramentaria.</title>
        <authorList>
            <person name="Patra A.K."/>
            <person name="Ho P.T."/>
            <person name="Jun S."/>
            <person name="Lee S.J."/>
            <person name="Kim Y."/>
            <person name="Won Y.J."/>
        </authorList>
    </citation>
    <scope>NUCLEOTIDE SEQUENCE [LARGE SCALE GENOMIC DNA]</scope>
    <source>
        <strain evidence="5">Wonlab-2016</strain>
    </source>
</reference>
<feature type="region of interest" description="Disordered" evidence="3">
    <location>
        <begin position="222"/>
        <end position="251"/>
    </location>
</feature>
<dbReference type="AlphaFoldDB" id="A0ABD0K2A5"/>
<feature type="compositionally biased region" description="Basic and acidic residues" evidence="3">
    <location>
        <begin position="358"/>
        <end position="385"/>
    </location>
</feature>
<dbReference type="Gene3D" id="3.40.50.300">
    <property type="entry name" value="P-loop containing nucleotide triphosphate hydrolases"/>
    <property type="match status" value="1"/>
</dbReference>
<keyword evidence="1" id="KW-0677">Repeat</keyword>
<feature type="region of interest" description="Disordered" evidence="3">
    <location>
        <begin position="310"/>
        <end position="385"/>
    </location>
</feature>
<feature type="compositionally biased region" description="Basic and acidic residues" evidence="3">
    <location>
        <begin position="332"/>
        <end position="347"/>
    </location>
</feature>
<organism evidence="5 6">
    <name type="scientific">Batillaria attramentaria</name>
    <dbReference type="NCBI Taxonomy" id="370345"/>
    <lineage>
        <taxon>Eukaryota</taxon>
        <taxon>Metazoa</taxon>
        <taxon>Spiralia</taxon>
        <taxon>Lophotrochozoa</taxon>
        <taxon>Mollusca</taxon>
        <taxon>Gastropoda</taxon>
        <taxon>Caenogastropoda</taxon>
        <taxon>Sorbeoconcha</taxon>
        <taxon>Cerithioidea</taxon>
        <taxon>Batillariidae</taxon>
        <taxon>Batillaria</taxon>
    </lineage>
</organism>
<gene>
    <name evidence="5" type="ORF">BaRGS_00027617</name>
</gene>
<evidence type="ECO:0000259" key="4">
    <source>
        <dbReference type="Pfam" id="PF13271"/>
    </source>
</evidence>
<evidence type="ECO:0000313" key="6">
    <source>
        <dbReference type="Proteomes" id="UP001519460"/>
    </source>
</evidence>
<keyword evidence="2" id="KW-0175">Coiled coil</keyword>
<dbReference type="EMBL" id="JACVVK020000266">
    <property type="protein sequence ID" value="KAK7481184.1"/>
    <property type="molecule type" value="Genomic_DNA"/>
</dbReference>
<evidence type="ECO:0000256" key="2">
    <source>
        <dbReference type="SAM" id="Coils"/>
    </source>
</evidence>
<accession>A0ABD0K2A5</accession>